<reference evidence="4" key="1">
    <citation type="journal article" date="2019" name="Gigascience">
        <title>De novo genome assembly of the endangered Acer yangbiense, a plant species with extremely small populations endemic to Yunnan Province, China.</title>
        <authorList>
            <person name="Yang J."/>
            <person name="Wariss H.M."/>
            <person name="Tao L."/>
            <person name="Zhang R."/>
            <person name="Yun Q."/>
            <person name="Hollingsworth P."/>
            <person name="Dao Z."/>
            <person name="Luo G."/>
            <person name="Guo H."/>
            <person name="Ma Y."/>
            <person name="Sun W."/>
        </authorList>
    </citation>
    <scope>NUCLEOTIDE SEQUENCE [LARGE SCALE GENOMIC DNA]</scope>
    <source>
        <strain evidence="4">cv. Malutang</strain>
    </source>
</reference>
<dbReference type="Gene3D" id="3.80.10.10">
    <property type="entry name" value="Ribonuclease Inhibitor"/>
    <property type="match status" value="3"/>
</dbReference>
<accession>A0A5C7GX18</accession>
<sequence length="443" mass="49925">MVWEVTAHSPWPAVTSPAATVPAVAAPAARQLRGPRVQHQDPVALIKTLMIQAIGPVTNARSMEMYYSSVVVILLIALALQMHGNKGCLEKERIALLAIKPFIINTTSPFYDESWVDDHTRIVESWVDDRVSDCCDWYRVECNTTTGRVMNLSLSRLFDSSTTILNFSLFQSLEQLQILDLSRNYFEGWVDNRGGGLGNLRNLEYLDLSWNSINVSLQELGLANLTNLEFLNLRANRMSSSLQEFGLPNLTNLEFLDLSHNDIRSGSLQQANLRNLKFLDLSYNEMNGSLQELGICNFKNLVKLNLHWNNFEGLLPPCVVNNLTILRALDLSSNQLTGNIPSLNLLTSLKSLSLGYNNFEGPFSFGFLANLSKLEIFQLSTEVSKLQVLETENFPQPPSQLKVLSLRKCNLHRIPSFLKYQHSLEFIDLSHNKLVGMVPTWLL</sequence>
<dbReference type="PRINTS" id="PR00019">
    <property type="entry name" value="LEURICHRPT"/>
</dbReference>
<dbReference type="PANTHER" id="PTHR48004">
    <property type="entry name" value="OS01G0149700 PROTEIN"/>
    <property type="match status" value="1"/>
</dbReference>
<organism evidence="3 4">
    <name type="scientific">Acer yangbiense</name>
    <dbReference type="NCBI Taxonomy" id="1000413"/>
    <lineage>
        <taxon>Eukaryota</taxon>
        <taxon>Viridiplantae</taxon>
        <taxon>Streptophyta</taxon>
        <taxon>Embryophyta</taxon>
        <taxon>Tracheophyta</taxon>
        <taxon>Spermatophyta</taxon>
        <taxon>Magnoliopsida</taxon>
        <taxon>eudicotyledons</taxon>
        <taxon>Gunneridae</taxon>
        <taxon>Pentapetalae</taxon>
        <taxon>rosids</taxon>
        <taxon>malvids</taxon>
        <taxon>Sapindales</taxon>
        <taxon>Sapindaceae</taxon>
        <taxon>Hippocastanoideae</taxon>
        <taxon>Acereae</taxon>
        <taxon>Acer</taxon>
    </lineage>
</organism>
<evidence type="ECO:0000313" key="4">
    <source>
        <dbReference type="Proteomes" id="UP000323000"/>
    </source>
</evidence>
<dbReference type="PANTHER" id="PTHR48004:SF48">
    <property type="entry name" value="LEUCINE-RICH REPEAT-CONTAINING N-TERMINAL PLANT-TYPE DOMAIN-CONTAINING PROTEIN"/>
    <property type="match status" value="1"/>
</dbReference>
<keyword evidence="1" id="KW-0433">Leucine-rich repeat</keyword>
<gene>
    <name evidence="3" type="ORF">EZV62_024747</name>
</gene>
<dbReference type="InterPro" id="IPR032675">
    <property type="entry name" value="LRR_dom_sf"/>
</dbReference>
<dbReference type="InterPro" id="IPR001611">
    <property type="entry name" value="Leu-rich_rpt"/>
</dbReference>
<keyword evidence="4" id="KW-1185">Reference proteome</keyword>
<dbReference type="EMBL" id="VAHF01000012">
    <property type="protein sequence ID" value="TXG48872.1"/>
    <property type="molecule type" value="Genomic_DNA"/>
</dbReference>
<dbReference type="AlphaFoldDB" id="A0A5C7GX18"/>
<dbReference type="Pfam" id="PF13516">
    <property type="entry name" value="LRR_6"/>
    <property type="match status" value="2"/>
</dbReference>
<dbReference type="PROSITE" id="PS51450">
    <property type="entry name" value="LRR"/>
    <property type="match status" value="2"/>
</dbReference>
<dbReference type="InterPro" id="IPR003591">
    <property type="entry name" value="Leu-rich_rpt_typical-subtyp"/>
</dbReference>
<evidence type="ECO:0000256" key="2">
    <source>
        <dbReference type="ARBA" id="ARBA00022737"/>
    </source>
</evidence>
<dbReference type="Proteomes" id="UP000323000">
    <property type="component" value="Chromosome 12"/>
</dbReference>
<name>A0A5C7GX18_9ROSI</name>
<evidence type="ECO:0000256" key="1">
    <source>
        <dbReference type="ARBA" id="ARBA00022614"/>
    </source>
</evidence>
<evidence type="ECO:0008006" key="5">
    <source>
        <dbReference type="Google" id="ProtNLM"/>
    </source>
</evidence>
<comment type="caution">
    <text evidence="3">The sequence shown here is derived from an EMBL/GenBank/DDBJ whole genome shotgun (WGS) entry which is preliminary data.</text>
</comment>
<evidence type="ECO:0000313" key="3">
    <source>
        <dbReference type="EMBL" id="TXG48872.1"/>
    </source>
</evidence>
<dbReference type="InterPro" id="IPR052941">
    <property type="entry name" value="StomDev_PlantInt_Reg"/>
</dbReference>
<dbReference type="Pfam" id="PF00560">
    <property type="entry name" value="LRR_1"/>
    <property type="match status" value="3"/>
</dbReference>
<protein>
    <recommendedName>
        <fullName evidence="5">Leucine-rich repeat-containing N-terminal plant-type domain-containing protein</fullName>
    </recommendedName>
</protein>
<dbReference type="SMART" id="SM00369">
    <property type="entry name" value="LRR_TYP"/>
    <property type="match status" value="7"/>
</dbReference>
<dbReference type="OrthoDB" id="4691307at2759"/>
<proteinExistence type="predicted"/>
<dbReference type="SUPFAM" id="SSF52058">
    <property type="entry name" value="L domain-like"/>
    <property type="match status" value="1"/>
</dbReference>
<keyword evidence="2" id="KW-0677">Repeat</keyword>